<sequence>MISLLSARSALRFAGTLLTRPSAGPVFSRATTVLSLRTFLTTTSVQLPTAKAKPKAKAKVAGKPKARSTNAKKSPAVAKKSPVVAKKKPGPARRVKKVAAKPKFDRKLMVPPKRHGTTAYAVFMKEYIANGQQKQIPVRELIKTAAKDWNALSDAQKQPYVVPIQANKEVYEKRFEEWYRSLPPGYLRQINLKRKEKSKPIVRKPKSMKTPPNNGFIYFYSEYRQATPSNDLSVPQVSKNAGVAWHALPVEEKEQYNRRASDIRSEFMKTRSEKRSGA</sequence>
<gene>
    <name evidence="4" type="ORF">J3R30DRAFT_3406357</name>
</gene>
<dbReference type="PANTHER" id="PTHR47658:SF1">
    <property type="entry name" value="MEIOSIS INITIATOR PROTEIN"/>
    <property type="match status" value="1"/>
</dbReference>
<dbReference type="SUPFAM" id="SSF47095">
    <property type="entry name" value="HMG-box"/>
    <property type="match status" value="2"/>
</dbReference>
<dbReference type="Gene3D" id="1.10.30.10">
    <property type="entry name" value="High mobility group box domain"/>
    <property type="match status" value="2"/>
</dbReference>
<dbReference type="GO" id="GO:0003677">
    <property type="term" value="F:DNA binding"/>
    <property type="evidence" value="ECO:0007669"/>
    <property type="project" value="UniProtKB-UniRule"/>
</dbReference>
<organism evidence="4 5">
    <name type="scientific">Lentinula aciculospora</name>
    <dbReference type="NCBI Taxonomy" id="153920"/>
    <lineage>
        <taxon>Eukaryota</taxon>
        <taxon>Fungi</taxon>
        <taxon>Dikarya</taxon>
        <taxon>Basidiomycota</taxon>
        <taxon>Agaricomycotina</taxon>
        <taxon>Agaricomycetes</taxon>
        <taxon>Agaricomycetidae</taxon>
        <taxon>Agaricales</taxon>
        <taxon>Marasmiineae</taxon>
        <taxon>Omphalotaceae</taxon>
        <taxon>Lentinula</taxon>
    </lineage>
</organism>
<feature type="domain" description="HMG box" evidence="3">
    <location>
        <begin position="209"/>
        <end position="275"/>
    </location>
</feature>
<dbReference type="GO" id="GO:0005634">
    <property type="term" value="C:nucleus"/>
    <property type="evidence" value="ECO:0007669"/>
    <property type="project" value="UniProtKB-UniRule"/>
</dbReference>
<keyword evidence="1" id="KW-0539">Nucleus</keyword>
<protein>
    <recommendedName>
        <fullName evidence="3">HMG box domain-containing protein</fullName>
    </recommendedName>
</protein>
<evidence type="ECO:0000256" key="2">
    <source>
        <dbReference type="SAM" id="MobiDB-lite"/>
    </source>
</evidence>
<dbReference type="PANTHER" id="PTHR47658">
    <property type="entry name" value="HIGH MOBILITY GROUP B PROTEIN 12-RELATED"/>
    <property type="match status" value="1"/>
</dbReference>
<feature type="compositionally biased region" description="Basic residues" evidence="2">
    <location>
        <begin position="52"/>
        <end position="66"/>
    </location>
</feature>
<dbReference type="Pfam" id="PF00505">
    <property type="entry name" value="HMG_box"/>
    <property type="match status" value="2"/>
</dbReference>
<feature type="domain" description="HMG box" evidence="3">
    <location>
        <begin position="113"/>
        <end position="179"/>
    </location>
</feature>
<feature type="compositionally biased region" description="Low complexity" evidence="2">
    <location>
        <begin position="71"/>
        <end position="84"/>
    </location>
</feature>
<dbReference type="InterPro" id="IPR036910">
    <property type="entry name" value="HMG_box_dom_sf"/>
</dbReference>
<evidence type="ECO:0000256" key="1">
    <source>
        <dbReference type="PROSITE-ProRule" id="PRU00267"/>
    </source>
</evidence>
<feature type="DNA-binding region" description="HMG box" evidence="1">
    <location>
        <begin position="113"/>
        <end position="179"/>
    </location>
</feature>
<evidence type="ECO:0000313" key="4">
    <source>
        <dbReference type="EMBL" id="KAJ4474372.1"/>
    </source>
</evidence>
<feature type="region of interest" description="Disordered" evidence="2">
    <location>
        <begin position="48"/>
        <end position="92"/>
    </location>
</feature>
<dbReference type="AlphaFoldDB" id="A0A9W9DK62"/>
<evidence type="ECO:0000313" key="5">
    <source>
        <dbReference type="Proteomes" id="UP001150266"/>
    </source>
</evidence>
<dbReference type="SMART" id="SM00398">
    <property type="entry name" value="HMG"/>
    <property type="match status" value="2"/>
</dbReference>
<keyword evidence="5" id="KW-1185">Reference proteome</keyword>
<reference evidence="4" key="1">
    <citation type="submission" date="2022-08" db="EMBL/GenBank/DDBJ databases">
        <title>A Global Phylogenomic Analysis of the Shiitake Genus Lentinula.</title>
        <authorList>
            <consortium name="DOE Joint Genome Institute"/>
            <person name="Sierra-Patev S."/>
            <person name="Min B."/>
            <person name="Naranjo-Ortiz M."/>
            <person name="Looney B."/>
            <person name="Konkel Z."/>
            <person name="Slot J.C."/>
            <person name="Sakamoto Y."/>
            <person name="Steenwyk J.L."/>
            <person name="Rokas A."/>
            <person name="Carro J."/>
            <person name="Camarero S."/>
            <person name="Ferreira P."/>
            <person name="Molpeceres G."/>
            <person name="Ruiz-Duenas F.J."/>
            <person name="Serrano A."/>
            <person name="Henrissat B."/>
            <person name="Drula E."/>
            <person name="Hughes K.W."/>
            <person name="Mata J.L."/>
            <person name="Ishikawa N.K."/>
            <person name="Vargas-Isla R."/>
            <person name="Ushijima S."/>
            <person name="Smith C.A."/>
            <person name="Ahrendt S."/>
            <person name="Andreopoulos W."/>
            <person name="He G."/>
            <person name="Labutti K."/>
            <person name="Lipzen A."/>
            <person name="Ng V."/>
            <person name="Riley R."/>
            <person name="Sandor L."/>
            <person name="Barry K."/>
            <person name="Martinez A.T."/>
            <person name="Xiao Y."/>
            <person name="Gibbons J.G."/>
            <person name="Terashima K."/>
            <person name="Grigoriev I.V."/>
            <person name="Hibbett D.S."/>
        </authorList>
    </citation>
    <scope>NUCLEOTIDE SEQUENCE</scope>
    <source>
        <strain evidence="4">JLM2183</strain>
    </source>
</reference>
<comment type="caution">
    <text evidence="4">The sequence shown here is derived from an EMBL/GenBank/DDBJ whole genome shotgun (WGS) entry which is preliminary data.</text>
</comment>
<dbReference type="OrthoDB" id="1919336at2759"/>
<accession>A0A9W9DK62</accession>
<keyword evidence="1" id="KW-0238">DNA-binding</keyword>
<dbReference type="EMBL" id="JAOTPV010000016">
    <property type="protein sequence ID" value="KAJ4474372.1"/>
    <property type="molecule type" value="Genomic_DNA"/>
</dbReference>
<dbReference type="PROSITE" id="PS50118">
    <property type="entry name" value="HMG_BOX_2"/>
    <property type="match status" value="2"/>
</dbReference>
<dbReference type="InterPro" id="IPR009071">
    <property type="entry name" value="HMG_box_dom"/>
</dbReference>
<dbReference type="CDD" id="cd00084">
    <property type="entry name" value="HMG-box_SF"/>
    <property type="match status" value="1"/>
</dbReference>
<dbReference type="Proteomes" id="UP001150266">
    <property type="component" value="Unassembled WGS sequence"/>
</dbReference>
<name>A0A9W9DK62_9AGAR</name>
<proteinExistence type="predicted"/>
<feature type="DNA-binding region" description="HMG box" evidence="1">
    <location>
        <begin position="209"/>
        <end position="275"/>
    </location>
</feature>
<evidence type="ECO:0000259" key="3">
    <source>
        <dbReference type="PROSITE" id="PS50118"/>
    </source>
</evidence>